<proteinExistence type="predicted"/>
<dbReference type="Proteomes" id="UP000324222">
    <property type="component" value="Unassembled WGS sequence"/>
</dbReference>
<gene>
    <name evidence="2" type="ORF">E2C01_006514</name>
</gene>
<feature type="signal peptide" evidence="1">
    <location>
        <begin position="1"/>
        <end position="18"/>
    </location>
</feature>
<dbReference type="EMBL" id="VSRR010000305">
    <property type="protein sequence ID" value="MPC13771.1"/>
    <property type="molecule type" value="Genomic_DNA"/>
</dbReference>
<dbReference type="AlphaFoldDB" id="A0A5B7CY32"/>
<sequence length="139" mass="15338">MGQHTFFCAGFCAAFTQTAQLGSCPSSCLLATLCCFIQLCPHLQGAAQGSKDHLCVVHLLKATHSRHTQPPAQGVVLYQHLNHTAVPGERRAKRHAFLRRVLRRQRAEYARRDKASLVGAARMPLPFTASDHSFPMSTE</sequence>
<evidence type="ECO:0000256" key="1">
    <source>
        <dbReference type="SAM" id="SignalP"/>
    </source>
</evidence>
<organism evidence="2 3">
    <name type="scientific">Portunus trituberculatus</name>
    <name type="common">Swimming crab</name>
    <name type="synonym">Neptunus trituberculatus</name>
    <dbReference type="NCBI Taxonomy" id="210409"/>
    <lineage>
        <taxon>Eukaryota</taxon>
        <taxon>Metazoa</taxon>
        <taxon>Ecdysozoa</taxon>
        <taxon>Arthropoda</taxon>
        <taxon>Crustacea</taxon>
        <taxon>Multicrustacea</taxon>
        <taxon>Malacostraca</taxon>
        <taxon>Eumalacostraca</taxon>
        <taxon>Eucarida</taxon>
        <taxon>Decapoda</taxon>
        <taxon>Pleocyemata</taxon>
        <taxon>Brachyura</taxon>
        <taxon>Eubrachyura</taxon>
        <taxon>Portunoidea</taxon>
        <taxon>Portunidae</taxon>
        <taxon>Portuninae</taxon>
        <taxon>Portunus</taxon>
    </lineage>
</organism>
<accession>A0A5B7CY32</accession>
<comment type="caution">
    <text evidence="2">The sequence shown here is derived from an EMBL/GenBank/DDBJ whole genome shotgun (WGS) entry which is preliminary data.</text>
</comment>
<evidence type="ECO:0000313" key="3">
    <source>
        <dbReference type="Proteomes" id="UP000324222"/>
    </source>
</evidence>
<feature type="chain" id="PRO_5023055193" description="Secreted protein" evidence="1">
    <location>
        <begin position="19"/>
        <end position="139"/>
    </location>
</feature>
<evidence type="ECO:0000313" key="2">
    <source>
        <dbReference type="EMBL" id="MPC13771.1"/>
    </source>
</evidence>
<reference evidence="2 3" key="1">
    <citation type="submission" date="2019-05" db="EMBL/GenBank/DDBJ databases">
        <title>Another draft genome of Portunus trituberculatus and its Hox gene families provides insights of decapod evolution.</title>
        <authorList>
            <person name="Jeong J.-H."/>
            <person name="Song I."/>
            <person name="Kim S."/>
            <person name="Choi T."/>
            <person name="Kim D."/>
            <person name="Ryu S."/>
            <person name="Kim W."/>
        </authorList>
    </citation>
    <scope>NUCLEOTIDE SEQUENCE [LARGE SCALE GENOMIC DNA]</scope>
    <source>
        <tissue evidence="2">Muscle</tissue>
    </source>
</reference>
<evidence type="ECO:0008006" key="4">
    <source>
        <dbReference type="Google" id="ProtNLM"/>
    </source>
</evidence>
<keyword evidence="1" id="KW-0732">Signal</keyword>
<name>A0A5B7CY32_PORTR</name>
<keyword evidence="3" id="KW-1185">Reference proteome</keyword>
<protein>
    <recommendedName>
        <fullName evidence="4">Secreted protein</fullName>
    </recommendedName>
</protein>